<dbReference type="PANTHER" id="PTHR11588">
    <property type="entry name" value="TUBULIN"/>
    <property type="match status" value="1"/>
</dbReference>
<dbReference type="InterPro" id="IPR003008">
    <property type="entry name" value="Tubulin_FtsZ_GTPase"/>
</dbReference>
<evidence type="ECO:0000256" key="1">
    <source>
        <dbReference type="ARBA" id="ARBA00009636"/>
    </source>
</evidence>
<keyword evidence="3 5" id="KW-0547">Nucleotide-binding</keyword>
<keyword evidence="4 5" id="KW-0342">GTP-binding</keyword>
<reference evidence="7 8" key="1">
    <citation type="journal article" date="2017" name="Curr. Biol.">
        <title>The Evolution of Venom by Co-option of Single-Copy Genes.</title>
        <authorList>
            <person name="Martinson E.O."/>
            <person name="Mrinalini"/>
            <person name="Kelkar Y.D."/>
            <person name="Chang C.H."/>
            <person name="Werren J.H."/>
        </authorList>
    </citation>
    <scope>NUCLEOTIDE SEQUENCE [LARGE SCALE GENOMIC DNA]</scope>
    <source>
        <strain evidence="7 8">Alberta</strain>
        <tissue evidence="7">Whole body</tissue>
    </source>
</reference>
<dbReference type="Pfam" id="PF03953">
    <property type="entry name" value="Tubulin_C"/>
    <property type="match status" value="1"/>
</dbReference>
<dbReference type="SUPFAM" id="SSF55307">
    <property type="entry name" value="Tubulin C-terminal domain-like"/>
    <property type="match status" value="1"/>
</dbReference>
<evidence type="ECO:0000256" key="3">
    <source>
        <dbReference type="ARBA" id="ARBA00022741"/>
    </source>
</evidence>
<dbReference type="InterPro" id="IPR023123">
    <property type="entry name" value="Tubulin_C"/>
</dbReference>
<proteinExistence type="inferred from homology"/>
<evidence type="ECO:0000313" key="7">
    <source>
        <dbReference type="EMBL" id="OXU28657.1"/>
    </source>
</evidence>
<dbReference type="Proteomes" id="UP000215335">
    <property type="component" value="Unassembled WGS sequence"/>
</dbReference>
<dbReference type="STRING" id="543379.A0A232FEA7"/>
<dbReference type="GO" id="GO:0007017">
    <property type="term" value="P:microtubule-based process"/>
    <property type="evidence" value="ECO:0007669"/>
    <property type="project" value="InterPro"/>
</dbReference>
<dbReference type="PROSITE" id="PS00227">
    <property type="entry name" value="TUBULIN"/>
    <property type="match status" value="1"/>
</dbReference>
<dbReference type="InterPro" id="IPR036525">
    <property type="entry name" value="Tubulin/FtsZ_GTPase_sf"/>
</dbReference>
<dbReference type="InterPro" id="IPR008280">
    <property type="entry name" value="Tub_FtsZ_C"/>
</dbReference>
<gene>
    <name evidence="7" type="ORF">TSAR_004826</name>
</gene>
<evidence type="ECO:0000256" key="4">
    <source>
        <dbReference type="ARBA" id="ARBA00023134"/>
    </source>
</evidence>
<evidence type="ECO:0000259" key="6">
    <source>
        <dbReference type="SMART" id="SM00864"/>
    </source>
</evidence>
<dbReference type="OrthoDB" id="1662883at2759"/>
<dbReference type="Gene3D" id="3.40.50.1440">
    <property type="entry name" value="Tubulin/FtsZ, GTPase domain"/>
    <property type="match status" value="1"/>
</dbReference>
<dbReference type="SUPFAM" id="SSF52490">
    <property type="entry name" value="Tubulin nucleotide-binding domain-like"/>
    <property type="match status" value="1"/>
</dbReference>
<dbReference type="PRINTS" id="PR01519">
    <property type="entry name" value="EPSLNTUBULIN"/>
</dbReference>
<dbReference type="InterPro" id="IPR000217">
    <property type="entry name" value="Tubulin"/>
</dbReference>
<protein>
    <recommendedName>
        <fullName evidence="6">Tubulin/FtsZ GTPase domain-containing protein</fullName>
    </recommendedName>
</protein>
<keyword evidence="8" id="KW-1185">Reference proteome</keyword>
<keyword evidence="2 5" id="KW-0493">Microtubule</keyword>
<sequence>MSQFVTVQVGQCGNQIGSAFWPLVLHEYGVQTTSGSVNLLKTHKNYGRNSKELAEAFNSFFHVPDHRGDFAFKHVSDLELARVKARAVLIDMEDSVVGRFRQGPLRNLFDQTCTVTNYPGSGNNWFLNFCYYFDVPLIERTEDTAVGYYTHGIEYHNKLEETIRRTVEKCDCLHGFLVTHSLGGGTGSGLGTATLKLLDDYYPQVDRSIQNYFSYCQTIRSPCTILIINFYRFVSCVYPASTQDVITAPYNVLLATRELIEHATCVFPAENRALQDMCNVYMNNRRENVDQAKYNASCLPFQDMNSIIVNMLLHLTSGSRFPGCLNTDMNELATNLVAYPQLHYIFSSVSPVALTASQISTTNGTKYQDELFTNAWSRNNQLIKVDPLQSGSLVIGAAHIYRGDSSLTDIRRNIERFQNKAKFTSWSKEAMKIGLCSVPPAGHPASLLCMMNSTSMSLLFKDIIQQFDRLYKKKAHIHHYLQVDQFEKEDFIESRERIVSVFERYNKIEKQNPVSISRLQLK</sequence>
<dbReference type="InterPro" id="IPR017975">
    <property type="entry name" value="Tubulin_CS"/>
</dbReference>
<organism evidence="7 8">
    <name type="scientific">Trichomalopsis sarcophagae</name>
    <dbReference type="NCBI Taxonomy" id="543379"/>
    <lineage>
        <taxon>Eukaryota</taxon>
        <taxon>Metazoa</taxon>
        <taxon>Ecdysozoa</taxon>
        <taxon>Arthropoda</taxon>
        <taxon>Hexapoda</taxon>
        <taxon>Insecta</taxon>
        <taxon>Pterygota</taxon>
        <taxon>Neoptera</taxon>
        <taxon>Endopterygota</taxon>
        <taxon>Hymenoptera</taxon>
        <taxon>Apocrita</taxon>
        <taxon>Proctotrupomorpha</taxon>
        <taxon>Chalcidoidea</taxon>
        <taxon>Pteromalidae</taxon>
        <taxon>Pteromalinae</taxon>
        <taxon>Trichomalopsis</taxon>
    </lineage>
</organism>
<dbReference type="InterPro" id="IPR004057">
    <property type="entry name" value="Epsilon_tubulin"/>
</dbReference>
<dbReference type="Gene3D" id="1.10.287.600">
    <property type="entry name" value="Helix hairpin bin"/>
    <property type="match status" value="1"/>
</dbReference>
<dbReference type="PRINTS" id="PR01161">
    <property type="entry name" value="TUBULIN"/>
</dbReference>
<dbReference type="GO" id="GO:0005874">
    <property type="term" value="C:microtubule"/>
    <property type="evidence" value="ECO:0007669"/>
    <property type="project" value="UniProtKB-KW"/>
</dbReference>
<evidence type="ECO:0000313" key="8">
    <source>
        <dbReference type="Proteomes" id="UP000215335"/>
    </source>
</evidence>
<dbReference type="InterPro" id="IPR018316">
    <property type="entry name" value="Tubulin/FtsZ_2-layer-sand-dom"/>
</dbReference>
<dbReference type="Pfam" id="PF00091">
    <property type="entry name" value="Tubulin"/>
    <property type="match status" value="1"/>
</dbReference>
<dbReference type="SMART" id="SM00864">
    <property type="entry name" value="Tubulin"/>
    <property type="match status" value="1"/>
</dbReference>
<dbReference type="GO" id="GO:0005525">
    <property type="term" value="F:GTP binding"/>
    <property type="evidence" value="ECO:0007669"/>
    <property type="project" value="UniProtKB-UniRule"/>
</dbReference>
<dbReference type="AlphaFoldDB" id="A0A232FEA7"/>
<feature type="domain" description="Tubulin/FtsZ GTPase" evidence="6">
    <location>
        <begin position="69"/>
        <end position="323"/>
    </location>
</feature>
<comment type="caution">
    <text evidence="7">The sequence shown here is derived from an EMBL/GenBank/DDBJ whole genome shotgun (WGS) entry which is preliminary data.</text>
</comment>
<name>A0A232FEA7_9HYME</name>
<comment type="similarity">
    <text evidence="1 5">Belongs to the tubulin family.</text>
</comment>
<dbReference type="EMBL" id="NNAY01000399">
    <property type="protein sequence ID" value="OXU28657.1"/>
    <property type="molecule type" value="Genomic_DNA"/>
</dbReference>
<accession>A0A232FEA7</accession>
<evidence type="ECO:0000256" key="5">
    <source>
        <dbReference type="RuleBase" id="RU000352"/>
    </source>
</evidence>
<evidence type="ECO:0000256" key="2">
    <source>
        <dbReference type="ARBA" id="ARBA00022701"/>
    </source>
</evidence>